<reference evidence="2" key="1">
    <citation type="submission" date="2014-09" db="EMBL/GenBank/DDBJ databases">
        <title>Vibrio variabilis JCM 19239. (C206) whole genome shotgun sequence.</title>
        <authorList>
            <person name="Sawabe T."/>
            <person name="Meirelles P."/>
            <person name="Nakanishi M."/>
            <person name="Sayaka M."/>
            <person name="Hattori M."/>
            <person name="Ohkuma M."/>
        </authorList>
    </citation>
    <scope>NUCLEOTIDE SEQUENCE [LARGE SCALE GENOMIC DNA]</scope>
    <source>
        <strain evidence="2">JCM 19239</strain>
    </source>
</reference>
<dbReference type="Proteomes" id="UP000029223">
    <property type="component" value="Unassembled WGS sequence"/>
</dbReference>
<protein>
    <submittedName>
        <fullName evidence="1">Uncharacterized protein</fullName>
    </submittedName>
</protein>
<comment type="caution">
    <text evidence="1">The sequence shown here is derived from an EMBL/GenBank/DDBJ whole genome shotgun (WGS) entry which is preliminary data.</text>
</comment>
<evidence type="ECO:0000313" key="1">
    <source>
        <dbReference type="EMBL" id="GAL23759.1"/>
    </source>
</evidence>
<gene>
    <name evidence="1" type="ORF">JCM19239_7713</name>
</gene>
<sequence length="41" mass="4556">MTIDETAEKVVQGISRALLDKYTVDKSVIAGRHISRQKAQV</sequence>
<organism evidence="1 2">
    <name type="scientific">Vibrio variabilis</name>
    <dbReference type="NCBI Taxonomy" id="990271"/>
    <lineage>
        <taxon>Bacteria</taxon>
        <taxon>Pseudomonadati</taxon>
        <taxon>Pseudomonadota</taxon>
        <taxon>Gammaproteobacteria</taxon>
        <taxon>Vibrionales</taxon>
        <taxon>Vibrionaceae</taxon>
        <taxon>Vibrio</taxon>
    </lineage>
</organism>
<evidence type="ECO:0000313" key="2">
    <source>
        <dbReference type="Proteomes" id="UP000029223"/>
    </source>
</evidence>
<dbReference type="EMBL" id="BBMS01000001">
    <property type="protein sequence ID" value="GAL23759.1"/>
    <property type="molecule type" value="Genomic_DNA"/>
</dbReference>
<keyword evidence="2" id="KW-1185">Reference proteome</keyword>
<proteinExistence type="predicted"/>
<name>A0ABQ0J4U5_9VIBR</name>
<accession>A0ABQ0J4U5</accession>
<reference evidence="2" key="2">
    <citation type="submission" date="2014-09" db="EMBL/GenBank/DDBJ databases">
        <authorList>
            <consortium name="NBRP consortium"/>
            <person name="Sawabe T."/>
            <person name="Meirelles P."/>
            <person name="Nakanishi M."/>
            <person name="Sayaka M."/>
            <person name="Hattori M."/>
            <person name="Ohkuma M."/>
        </authorList>
    </citation>
    <scope>NUCLEOTIDE SEQUENCE [LARGE SCALE GENOMIC DNA]</scope>
    <source>
        <strain evidence="2">JCM 19239</strain>
    </source>
</reference>